<evidence type="ECO:0000313" key="2">
    <source>
        <dbReference type="EMBL" id="KAF2748302.1"/>
    </source>
</evidence>
<dbReference type="AlphaFoldDB" id="A0A6A6VCE5"/>
<feature type="region of interest" description="Disordered" evidence="1">
    <location>
        <begin position="19"/>
        <end position="40"/>
    </location>
</feature>
<dbReference type="EMBL" id="MU006569">
    <property type="protein sequence ID" value="KAF2748302.1"/>
    <property type="molecule type" value="Genomic_DNA"/>
</dbReference>
<reference evidence="2" key="1">
    <citation type="journal article" date="2020" name="Stud. Mycol.">
        <title>101 Dothideomycetes genomes: a test case for predicting lifestyles and emergence of pathogens.</title>
        <authorList>
            <person name="Haridas S."/>
            <person name="Albert R."/>
            <person name="Binder M."/>
            <person name="Bloem J."/>
            <person name="Labutti K."/>
            <person name="Salamov A."/>
            <person name="Andreopoulos B."/>
            <person name="Baker S."/>
            <person name="Barry K."/>
            <person name="Bills G."/>
            <person name="Bluhm B."/>
            <person name="Cannon C."/>
            <person name="Castanera R."/>
            <person name="Culley D."/>
            <person name="Daum C."/>
            <person name="Ezra D."/>
            <person name="Gonzalez J."/>
            <person name="Henrissat B."/>
            <person name="Kuo A."/>
            <person name="Liang C."/>
            <person name="Lipzen A."/>
            <person name="Lutzoni F."/>
            <person name="Magnuson J."/>
            <person name="Mondo S."/>
            <person name="Nolan M."/>
            <person name="Ohm R."/>
            <person name="Pangilinan J."/>
            <person name="Park H.-J."/>
            <person name="Ramirez L."/>
            <person name="Alfaro M."/>
            <person name="Sun H."/>
            <person name="Tritt A."/>
            <person name="Yoshinaga Y."/>
            <person name="Zwiers L.-H."/>
            <person name="Turgeon B."/>
            <person name="Goodwin S."/>
            <person name="Spatafora J."/>
            <person name="Crous P."/>
            <person name="Grigoriev I."/>
        </authorList>
    </citation>
    <scope>NUCLEOTIDE SEQUENCE</scope>
    <source>
        <strain evidence="2">CBS 119925</strain>
    </source>
</reference>
<name>A0A6A6VCE5_9PLEO</name>
<protein>
    <submittedName>
        <fullName evidence="2">Uncharacterized protein</fullName>
    </submittedName>
</protein>
<feature type="compositionally biased region" description="Basic residues" evidence="1">
    <location>
        <begin position="100"/>
        <end position="112"/>
    </location>
</feature>
<accession>A0A6A6VCE5</accession>
<dbReference type="Proteomes" id="UP000799440">
    <property type="component" value="Unassembled WGS sequence"/>
</dbReference>
<proteinExistence type="predicted"/>
<feature type="region of interest" description="Disordered" evidence="1">
    <location>
        <begin position="100"/>
        <end position="190"/>
    </location>
</feature>
<gene>
    <name evidence="2" type="ORF">M011DRAFT_457642</name>
</gene>
<evidence type="ECO:0000256" key="1">
    <source>
        <dbReference type="SAM" id="MobiDB-lite"/>
    </source>
</evidence>
<keyword evidence="3" id="KW-1185">Reference proteome</keyword>
<organism evidence="2 3">
    <name type="scientific">Sporormia fimetaria CBS 119925</name>
    <dbReference type="NCBI Taxonomy" id="1340428"/>
    <lineage>
        <taxon>Eukaryota</taxon>
        <taxon>Fungi</taxon>
        <taxon>Dikarya</taxon>
        <taxon>Ascomycota</taxon>
        <taxon>Pezizomycotina</taxon>
        <taxon>Dothideomycetes</taxon>
        <taxon>Pleosporomycetidae</taxon>
        <taxon>Pleosporales</taxon>
        <taxon>Sporormiaceae</taxon>
        <taxon>Sporormia</taxon>
    </lineage>
</organism>
<evidence type="ECO:0000313" key="3">
    <source>
        <dbReference type="Proteomes" id="UP000799440"/>
    </source>
</evidence>
<dbReference type="OrthoDB" id="3801560at2759"/>
<feature type="compositionally biased region" description="Low complexity" evidence="1">
    <location>
        <begin position="153"/>
        <end position="166"/>
    </location>
</feature>
<sequence>MDSLTHLIDDYLTQLTGTSSASCSTPLPLSDRPSSRGTLIVDWDGTSTPIWRYSGERDEDEDCEYKQSGWEELERFEHVVEEQQVPERVGFASPIVRRKPVPVSRSHSRPRCRGSGTRDSRGGIGGEYTCDSESARNQAGYRRTYPHSTNPESHSTSIHSSSPHTKTLNRLSGHIPLPRKPLPQLTRRSSTTSRISAWLDGVALEARGGDTDTPPSLSSTISTASTTHTRHSLYGADPEFPGYTWSFDVNTQTLHVHRSPDEGESEVLSEYFRVENGGRCVRGKGKGYRDVDVNKKLPKLPPTLRRRDSVRRFLKVVVGKLEQSGWVGKEK</sequence>